<reference evidence="1" key="1">
    <citation type="submission" date="2025-08" db="UniProtKB">
        <authorList>
            <consortium name="Ensembl"/>
        </authorList>
    </citation>
    <scope>IDENTIFICATION</scope>
</reference>
<protein>
    <recommendedName>
        <fullName evidence="3">Peroxiredoxin-like 2 activated in M-CSF stimulated monocytes</fullName>
    </recommendedName>
</protein>
<dbReference type="InParanoid" id="A0A3Q1EUC1"/>
<evidence type="ECO:0000313" key="2">
    <source>
        <dbReference type="Proteomes" id="UP000257200"/>
    </source>
</evidence>
<dbReference type="Ensembl" id="ENSAPOT00000004384.1">
    <property type="protein sequence ID" value="ENSAPOP00000007763.1"/>
    <property type="gene ID" value="ENSAPOG00000009796.1"/>
</dbReference>
<dbReference type="GeneTree" id="ENSGT00940000173983"/>
<evidence type="ECO:0000313" key="1">
    <source>
        <dbReference type="Ensembl" id="ENSAPOP00000007763.1"/>
    </source>
</evidence>
<dbReference type="STRING" id="80966.ENSAPOP00000007763"/>
<organism evidence="1 2">
    <name type="scientific">Acanthochromis polyacanthus</name>
    <name type="common">spiny chromis</name>
    <dbReference type="NCBI Taxonomy" id="80966"/>
    <lineage>
        <taxon>Eukaryota</taxon>
        <taxon>Metazoa</taxon>
        <taxon>Chordata</taxon>
        <taxon>Craniata</taxon>
        <taxon>Vertebrata</taxon>
        <taxon>Euteleostomi</taxon>
        <taxon>Actinopterygii</taxon>
        <taxon>Neopterygii</taxon>
        <taxon>Teleostei</taxon>
        <taxon>Neoteleostei</taxon>
        <taxon>Acanthomorphata</taxon>
        <taxon>Ovalentaria</taxon>
        <taxon>Pomacentridae</taxon>
        <taxon>Acanthochromis</taxon>
    </lineage>
</organism>
<dbReference type="AlphaFoldDB" id="A0A3Q1EUC1"/>
<name>A0A3Q1EUC1_9TELE</name>
<reference evidence="1" key="2">
    <citation type="submission" date="2025-09" db="UniProtKB">
        <authorList>
            <consortium name="Ensembl"/>
        </authorList>
    </citation>
    <scope>IDENTIFICATION</scope>
</reference>
<sequence>MRFYGTREQKMGLLRFLHVSVWMNGLRSIKNGFLGLVMREGFVLGVVFFIGQGEQGILQNHREIDRDLGLVMAAAAKKERREGLPRRVAVGRREEWGV</sequence>
<keyword evidence="2" id="KW-1185">Reference proteome</keyword>
<proteinExistence type="predicted"/>
<accession>A0A3Q1EUC1</accession>
<dbReference type="Proteomes" id="UP000257200">
    <property type="component" value="Unplaced"/>
</dbReference>
<evidence type="ECO:0008006" key="3">
    <source>
        <dbReference type="Google" id="ProtNLM"/>
    </source>
</evidence>